<comment type="similarity">
    <text evidence="6">Belongs to the ABC-4 integral membrane protein family.</text>
</comment>
<dbReference type="PANTHER" id="PTHR30572">
    <property type="entry name" value="MEMBRANE COMPONENT OF TRANSPORTER-RELATED"/>
    <property type="match status" value="1"/>
</dbReference>
<feature type="transmembrane region" description="Helical" evidence="7">
    <location>
        <begin position="405"/>
        <end position="430"/>
    </location>
</feature>
<dbReference type="InterPro" id="IPR025857">
    <property type="entry name" value="MacB_PCD"/>
</dbReference>
<evidence type="ECO:0000256" key="3">
    <source>
        <dbReference type="ARBA" id="ARBA00022692"/>
    </source>
</evidence>
<dbReference type="Proteomes" id="UP000199623">
    <property type="component" value="Unassembled WGS sequence"/>
</dbReference>
<dbReference type="GO" id="GO:0022857">
    <property type="term" value="F:transmembrane transporter activity"/>
    <property type="evidence" value="ECO:0007669"/>
    <property type="project" value="TreeGrafter"/>
</dbReference>
<feature type="transmembrane region" description="Helical" evidence="7">
    <location>
        <begin position="286"/>
        <end position="308"/>
    </location>
</feature>
<comment type="subcellular location">
    <subcellularLocation>
        <location evidence="1">Cell membrane</location>
        <topology evidence="1">Multi-pass membrane protein</topology>
    </subcellularLocation>
</comment>
<evidence type="ECO:0000256" key="4">
    <source>
        <dbReference type="ARBA" id="ARBA00022989"/>
    </source>
</evidence>
<evidence type="ECO:0000256" key="5">
    <source>
        <dbReference type="ARBA" id="ARBA00023136"/>
    </source>
</evidence>
<evidence type="ECO:0000256" key="2">
    <source>
        <dbReference type="ARBA" id="ARBA00022475"/>
    </source>
</evidence>
<dbReference type="Pfam" id="PF12704">
    <property type="entry name" value="MacB_PCD"/>
    <property type="match status" value="1"/>
</dbReference>
<organism evidence="10 11">
    <name type="scientific">Lentzea fradiae</name>
    <dbReference type="NCBI Taxonomy" id="200378"/>
    <lineage>
        <taxon>Bacteria</taxon>
        <taxon>Bacillati</taxon>
        <taxon>Actinomycetota</taxon>
        <taxon>Actinomycetes</taxon>
        <taxon>Pseudonocardiales</taxon>
        <taxon>Pseudonocardiaceae</taxon>
        <taxon>Lentzea</taxon>
    </lineage>
</organism>
<proteinExistence type="inferred from homology"/>
<evidence type="ECO:0000259" key="9">
    <source>
        <dbReference type="Pfam" id="PF12704"/>
    </source>
</evidence>
<protein>
    <submittedName>
        <fullName evidence="10">Putative ABC transport system permease protein</fullName>
    </submittedName>
</protein>
<feature type="transmembrane region" description="Helical" evidence="7">
    <location>
        <begin position="629"/>
        <end position="658"/>
    </location>
</feature>
<evidence type="ECO:0000259" key="8">
    <source>
        <dbReference type="Pfam" id="PF02687"/>
    </source>
</evidence>
<dbReference type="OrthoDB" id="3207485at2"/>
<dbReference type="InterPro" id="IPR050250">
    <property type="entry name" value="Macrolide_Exporter_MacB"/>
</dbReference>
<evidence type="ECO:0000256" key="6">
    <source>
        <dbReference type="ARBA" id="ARBA00038076"/>
    </source>
</evidence>
<dbReference type="PANTHER" id="PTHR30572:SF4">
    <property type="entry name" value="ABC TRANSPORTER PERMEASE YTRF"/>
    <property type="match status" value="1"/>
</dbReference>
<keyword evidence="3 7" id="KW-0812">Transmembrane</keyword>
<feature type="domain" description="ABC3 transporter permease C-terminal" evidence="8">
    <location>
        <begin position="240"/>
        <end position="356"/>
    </location>
</feature>
<evidence type="ECO:0000313" key="11">
    <source>
        <dbReference type="Proteomes" id="UP000199623"/>
    </source>
</evidence>
<keyword evidence="4 7" id="KW-1133">Transmembrane helix</keyword>
<feature type="domain" description="MacB-like periplasmic core" evidence="9">
    <location>
        <begin position="403"/>
        <end position="611"/>
    </location>
</feature>
<name>A0A1G7NQM4_9PSEU</name>
<sequence>MSPVWLASWAAVRKRKVQTTVIGLVVCAAGATLVMALGLLVAADAPFDRAFASQRGAHLTVAFDAREVEGADLTGGAESAGPFRQATLDTSGEETYLGTLTVVGRADPGGAVDRIPVTLGRWAERPGEIVLGVQPGARGEPGFEIAVPGGGTLTVVGFARSVTGSADAWVTPEQIDALRPTAVQMLYRFDRAGTAAEVAAGQAAVTAGLPDGAVLGSLSHLTVRDKVTSELGVFVPFLLIFGVLGLVVAVLTVANVVSSAVVAGLRQIGVLKAIGYTPDQVMAVHLVMVSVPAVAGSVLGAVIGNLFAKPVVQDAVEGFGVDALSFPAWVNVAAVAGLPLLVALAALVPALRARALPAARVIGAGTAAHTGRASRLQRRLAGTGLPRPFALGAGLPLARPGRSALTLASVVLGVMTVTLATGLALSVMAYDQAVRPSHADRLELMAGPPSGEPAFVPPGEQVPTPRLSDAGDEAALRSVPGVTAFLASARLEAELAGGAQKATITFHRGDTGELGPRVLTGHRPGRPGQVAVPSRFLNQRGLSVGDTVTVSARGGRTQLEIVGVVLTNNADEVFADWSALAALAPGARADSYQVRMAPGTDRDAVVAAVREADPGLRALPPRDSSSSTAVIIISSAVVLSLVLGAVAALGVFNTVVLNARERRRDLGLLKSIGMTPRQVTLLLVTSMGGLGVLGGLIGVPLGLAVHRVVVPAMTAAGQADVLDILLDVYQAPALALLALSGLVIAVLGAVVPARGAARLSIATVLHNE</sequence>
<evidence type="ECO:0000256" key="1">
    <source>
        <dbReference type="ARBA" id="ARBA00004651"/>
    </source>
</evidence>
<feature type="transmembrane region" description="Helical" evidence="7">
    <location>
        <begin position="729"/>
        <end position="751"/>
    </location>
</feature>
<dbReference type="GO" id="GO:0005886">
    <property type="term" value="C:plasma membrane"/>
    <property type="evidence" value="ECO:0007669"/>
    <property type="project" value="UniProtKB-SubCell"/>
</dbReference>
<dbReference type="AlphaFoldDB" id="A0A1G7NQM4"/>
<feature type="domain" description="ABC3 transporter permease C-terminal" evidence="8">
    <location>
        <begin position="638"/>
        <end position="760"/>
    </location>
</feature>
<keyword evidence="5 7" id="KW-0472">Membrane</keyword>
<keyword evidence="11" id="KW-1185">Reference proteome</keyword>
<feature type="transmembrane region" description="Helical" evidence="7">
    <location>
        <begin position="328"/>
        <end position="351"/>
    </location>
</feature>
<evidence type="ECO:0000313" key="10">
    <source>
        <dbReference type="EMBL" id="SDF76251.1"/>
    </source>
</evidence>
<dbReference type="RefSeq" id="WP_090047157.1">
    <property type="nucleotide sequence ID" value="NZ_FNCC01000003.1"/>
</dbReference>
<dbReference type="Pfam" id="PF02687">
    <property type="entry name" value="FtsX"/>
    <property type="match status" value="2"/>
</dbReference>
<evidence type="ECO:0000256" key="7">
    <source>
        <dbReference type="SAM" id="Phobius"/>
    </source>
</evidence>
<gene>
    <name evidence="10" type="ORF">SAMN05216553_103154</name>
</gene>
<dbReference type="STRING" id="200378.SAMN05216553_103154"/>
<keyword evidence="2" id="KW-1003">Cell membrane</keyword>
<feature type="transmembrane region" description="Helical" evidence="7">
    <location>
        <begin position="679"/>
        <end position="709"/>
    </location>
</feature>
<dbReference type="EMBL" id="FNCC01000003">
    <property type="protein sequence ID" value="SDF76251.1"/>
    <property type="molecule type" value="Genomic_DNA"/>
</dbReference>
<accession>A0A1G7NQM4</accession>
<feature type="transmembrane region" description="Helical" evidence="7">
    <location>
        <begin position="21"/>
        <end position="43"/>
    </location>
</feature>
<feature type="transmembrane region" description="Helical" evidence="7">
    <location>
        <begin position="234"/>
        <end position="265"/>
    </location>
</feature>
<dbReference type="InterPro" id="IPR003838">
    <property type="entry name" value="ABC3_permease_C"/>
</dbReference>
<reference evidence="11" key="1">
    <citation type="submission" date="2016-10" db="EMBL/GenBank/DDBJ databases">
        <authorList>
            <person name="Varghese N."/>
            <person name="Submissions S."/>
        </authorList>
    </citation>
    <scope>NUCLEOTIDE SEQUENCE [LARGE SCALE GENOMIC DNA]</scope>
    <source>
        <strain evidence="11">CGMCC 4.3506</strain>
    </source>
</reference>